<evidence type="ECO:0000313" key="2">
    <source>
        <dbReference type="Proteomes" id="UP000275408"/>
    </source>
</evidence>
<comment type="caution">
    <text evidence="1">The sequence shown here is derived from an EMBL/GenBank/DDBJ whole genome shotgun (WGS) entry which is preliminary data.</text>
</comment>
<evidence type="ECO:0000313" key="1">
    <source>
        <dbReference type="EMBL" id="RMX50420.1"/>
    </source>
</evidence>
<keyword evidence="2" id="KW-1185">Reference proteome</keyword>
<dbReference type="Proteomes" id="UP000275408">
    <property type="component" value="Unassembled WGS sequence"/>
</dbReference>
<organism evidence="1 2">
    <name type="scientific">Pocillopora damicornis</name>
    <name type="common">Cauliflower coral</name>
    <name type="synonym">Millepora damicornis</name>
    <dbReference type="NCBI Taxonomy" id="46731"/>
    <lineage>
        <taxon>Eukaryota</taxon>
        <taxon>Metazoa</taxon>
        <taxon>Cnidaria</taxon>
        <taxon>Anthozoa</taxon>
        <taxon>Hexacorallia</taxon>
        <taxon>Scleractinia</taxon>
        <taxon>Astrocoeniina</taxon>
        <taxon>Pocilloporidae</taxon>
        <taxon>Pocillopora</taxon>
    </lineage>
</organism>
<dbReference type="EMBL" id="RCHS01001970">
    <property type="protein sequence ID" value="RMX50420.1"/>
    <property type="molecule type" value="Genomic_DNA"/>
</dbReference>
<gene>
    <name evidence="1" type="ORF">pdam_00010443</name>
</gene>
<dbReference type="AlphaFoldDB" id="A0A3M6U9U7"/>
<reference evidence="1 2" key="1">
    <citation type="journal article" date="2018" name="Sci. Rep.">
        <title>Comparative analysis of the Pocillopora damicornis genome highlights role of immune system in coral evolution.</title>
        <authorList>
            <person name="Cunning R."/>
            <person name="Bay R.A."/>
            <person name="Gillette P."/>
            <person name="Baker A.C."/>
            <person name="Traylor-Knowles N."/>
        </authorList>
    </citation>
    <scope>NUCLEOTIDE SEQUENCE [LARGE SCALE GENOMIC DNA]</scope>
    <source>
        <strain evidence="1">RSMAS</strain>
        <tissue evidence="1">Whole animal</tissue>
    </source>
</reference>
<name>A0A3M6U9U7_POCDA</name>
<accession>A0A3M6U9U7</accession>
<protein>
    <submittedName>
        <fullName evidence="1">Uncharacterized protein</fullName>
    </submittedName>
</protein>
<sequence>MVWSTGDKRQLVFGKQGKFCNLKLYLTATTKVSNEEISKWNDAPDVKVDANVHVENLEESVDKKKNRSRNP</sequence>
<proteinExistence type="predicted"/>